<dbReference type="OrthoDB" id="46008at2157"/>
<proteinExistence type="predicted"/>
<name>A0A830GRC8_9CREN</name>
<dbReference type="AlphaFoldDB" id="A0A830GRC8"/>
<dbReference type="Gene3D" id="3.50.50.60">
    <property type="entry name" value="FAD/NAD(P)-binding domain"/>
    <property type="match status" value="1"/>
</dbReference>
<accession>A0A830GRC8</accession>
<gene>
    <name evidence="1" type="ORF">GCM10007981_03020</name>
</gene>
<dbReference type="SUPFAM" id="SSF51905">
    <property type="entry name" value="FAD/NAD(P)-binding domain"/>
    <property type="match status" value="1"/>
</dbReference>
<comment type="caution">
    <text evidence="1">The sequence shown here is derived from an EMBL/GenBank/DDBJ whole genome shotgun (WGS) entry which is preliminary data.</text>
</comment>
<dbReference type="EMBL" id="BMNL01000001">
    <property type="protein sequence ID" value="GGP19418.1"/>
    <property type="molecule type" value="Genomic_DNA"/>
</dbReference>
<reference evidence="1" key="2">
    <citation type="submission" date="2020-09" db="EMBL/GenBank/DDBJ databases">
        <authorList>
            <person name="Sun Q."/>
            <person name="Ohkuma M."/>
        </authorList>
    </citation>
    <scope>NUCLEOTIDE SEQUENCE</scope>
    <source>
        <strain evidence="1">JCM 10088</strain>
    </source>
</reference>
<evidence type="ECO:0000313" key="1">
    <source>
        <dbReference type="EMBL" id="GGP19418.1"/>
    </source>
</evidence>
<dbReference type="Proteomes" id="UP000610960">
    <property type="component" value="Unassembled WGS sequence"/>
</dbReference>
<keyword evidence="2" id="KW-1185">Reference proteome</keyword>
<dbReference type="InterPro" id="IPR036188">
    <property type="entry name" value="FAD/NAD-bd_sf"/>
</dbReference>
<dbReference type="RefSeq" id="WP_188595698.1">
    <property type="nucleotide sequence ID" value="NZ_BMNL01000001.1"/>
</dbReference>
<sequence length="388" mass="41445">MRIGVAGAGPSSLYLLRITKNHDITAFEEDPKLGLPRHCTGLVSINGAIGLGIYRREIVIGRYSRVRIINGEDGAAVEFRLPRHSIIMLDRPGLEESLYEGVGVEFGRRVKEATRGGSLIDGEGAHGFDAAIIGEGARGRLSRALGMRGEYLFGIQGDGRGRGSGDAFPSSTDEIAVIFDRRISPSYFSWLVPLGEGEYRAGVVDEPGRVASSLNYFMKRFNIHYRRKFGGNVMVSSSGYIAAGRLAAIGDSTGLNKALTGGGILTGVLSARLLGEALNSAQDPASALRAYAKALYSAIGGTLKLYSTVASLLYLRNGIEAVLEVLDSVGGLSIEVDDYDNHAKAVAAILRRRPSLILTLLRLLPRLDLGPPTDAVKLLLNAAYAVNN</sequence>
<reference evidence="1" key="1">
    <citation type="journal article" date="2014" name="Int. J. Syst. Evol. Microbiol.">
        <title>Complete genome sequence of Corynebacterium casei LMG S-19264T (=DSM 44701T), isolated from a smear-ripened cheese.</title>
        <authorList>
            <consortium name="US DOE Joint Genome Institute (JGI-PGF)"/>
            <person name="Walter F."/>
            <person name="Albersmeier A."/>
            <person name="Kalinowski J."/>
            <person name="Ruckert C."/>
        </authorList>
    </citation>
    <scope>NUCLEOTIDE SEQUENCE</scope>
    <source>
        <strain evidence="1">JCM 10088</strain>
    </source>
</reference>
<dbReference type="PANTHER" id="PTHR42685:SF21">
    <property type="entry name" value="DEHYDROGENASE (FLAVOPROTEIN)-LIKE PROTEIN"/>
    <property type="match status" value="1"/>
</dbReference>
<dbReference type="PANTHER" id="PTHR42685">
    <property type="entry name" value="GERANYLGERANYL DIPHOSPHATE REDUCTASE"/>
    <property type="match status" value="1"/>
</dbReference>
<evidence type="ECO:0000313" key="2">
    <source>
        <dbReference type="Proteomes" id="UP000610960"/>
    </source>
</evidence>
<dbReference type="InterPro" id="IPR050407">
    <property type="entry name" value="Geranylgeranyl_reductase"/>
</dbReference>
<organism evidence="1 2">
    <name type="scientific">Thermocladium modestius</name>
    <dbReference type="NCBI Taxonomy" id="62609"/>
    <lineage>
        <taxon>Archaea</taxon>
        <taxon>Thermoproteota</taxon>
        <taxon>Thermoprotei</taxon>
        <taxon>Thermoproteales</taxon>
        <taxon>Thermoproteaceae</taxon>
        <taxon>Thermocladium</taxon>
    </lineage>
</organism>
<protein>
    <submittedName>
        <fullName evidence="1">Dehydrogenase</fullName>
    </submittedName>
</protein>